<keyword evidence="6" id="KW-0964">Secreted</keyword>
<reference evidence="24" key="2">
    <citation type="submission" date="2021-04" db="EMBL/GenBank/DDBJ databases">
        <authorList>
            <person name="Liu J."/>
        </authorList>
    </citation>
    <scope>NUCLEOTIDE SEQUENCE</scope>
    <source>
        <strain evidence="24">BAD-6</strain>
    </source>
</reference>
<keyword evidence="15" id="KW-0482">Metalloprotease</keyword>
<evidence type="ECO:0000256" key="14">
    <source>
        <dbReference type="ARBA" id="ARBA00023034"/>
    </source>
</evidence>
<evidence type="ECO:0000256" key="13">
    <source>
        <dbReference type="ARBA" id="ARBA00022833"/>
    </source>
</evidence>
<dbReference type="Gene3D" id="3.40.630.10">
    <property type="entry name" value="Zn peptidases"/>
    <property type="match status" value="1"/>
</dbReference>
<dbReference type="AlphaFoldDB" id="A0A8J7W0N5"/>
<keyword evidence="18" id="KW-0458">Lysosome</keyword>
<evidence type="ECO:0000256" key="16">
    <source>
        <dbReference type="ARBA" id="ARBA00023145"/>
    </source>
</evidence>
<dbReference type="GO" id="GO:0005576">
    <property type="term" value="C:extracellular region"/>
    <property type="evidence" value="ECO:0007669"/>
    <property type="project" value="UniProtKB-SubCell"/>
</dbReference>
<keyword evidence="16" id="KW-0865">Zymogen</keyword>
<evidence type="ECO:0000256" key="7">
    <source>
        <dbReference type="ARBA" id="ARBA00022645"/>
    </source>
</evidence>
<feature type="region of interest" description="Disordered" evidence="21">
    <location>
        <begin position="68"/>
        <end position="90"/>
    </location>
</feature>
<comment type="subunit">
    <text evidence="19">Homodimer. The monomeric form is inactive while the homodimer is active.</text>
</comment>
<dbReference type="Gene3D" id="3.50.30.30">
    <property type="match status" value="1"/>
</dbReference>
<evidence type="ECO:0000256" key="9">
    <source>
        <dbReference type="ARBA" id="ARBA00022723"/>
    </source>
</evidence>
<comment type="subcellular location">
    <subcellularLocation>
        <location evidence="1">Endoplasmic reticulum</location>
    </subcellularLocation>
    <subcellularLocation>
        <location evidence="3">Golgi apparatus</location>
    </subcellularLocation>
    <subcellularLocation>
        <location evidence="2">Lysosome</location>
    </subcellularLocation>
    <subcellularLocation>
        <location evidence="4">Secreted</location>
    </subcellularLocation>
</comment>
<feature type="signal peptide" evidence="22">
    <location>
        <begin position="1"/>
        <end position="24"/>
    </location>
</feature>
<dbReference type="SUPFAM" id="SSF54106">
    <property type="entry name" value="LysM domain"/>
    <property type="match status" value="1"/>
</dbReference>
<dbReference type="PANTHER" id="PTHR12053">
    <property type="entry name" value="PROTEASE FAMILY M28 PLASMA GLUTAMATE CARBOXYPEPTIDASE-RELATED"/>
    <property type="match status" value="1"/>
</dbReference>
<keyword evidence="8" id="KW-0645">Protease</keyword>
<sequence>MAKKIIALLFISVLVISSAGFVFADTEYVVKNGDVLWKIAEKYNTTYQNLAEYNKIADPNLIYPNQTIRIPDGKTSPDTGSQTPAAPPAPAASEATAFEKFVGDIDVNYAAGVATKIASCGSNPDLGFRQAGSTGEYAAADYLYNEFKSIGLTNVRKEAVKVDTWEYKKGEIYYTDGKGTEQKILLGGYQTTLVADNEAVDVIYAGTGRTEDYQGLDPKGKLVIIEVDQYNDYWISKPAYEAHLRGAKAVLAVPVGGYGQHSDDTLSSQDICGPADAPVFAISVKDANALKDLISKSSAGSVKVRLSADSQVKRDGTSYNVVGEIPGKNPDEIIFLIGHYDGYYHAWHDNASGIALAASIAKSVITTGYQPDKTIVVIGHGAEEWGLTDSHYDWAIGSFKQIMVNHPEWQTKGFAVINLESGVARNDDDEYLIKSTHEIQNAVRESAIGYTGPAPANGKIEVKSPTSTWAEDFSYSLTGIPTMVYQRHNRNFSEKSYHTNYDVKADAWSPENYAYSHKIFGKILFDFDQMAVKPLDYTTRFKALKETIDPDFYPNVEAMNALLDQAIAAGGKLNQKIDSINTRYSAAVTAGDAAKIESIRAEAKVFNLKLAAMNKETFLDFTSLNWGDNIIFPTEAPIGNLAVLADAVKALESGDAETALDEYLWQIDDNWTAYGMSKETYQYFIDQVMNQPTDRLAWGANMIKNGNLDLYDVIQSLTAKRDAGTKDFTDDIAVLKAGMEDQKAKLDKLAGKEYSDLQQFITSVNSIL</sequence>
<dbReference type="InterPro" id="IPR036779">
    <property type="entry name" value="LysM_dom_sf"/>
</dbReference>
<evidence type="ECO:0000256" key="12">
    <source>
        <dbReference type="ARBA" id="ARBA00022824"/>
    </source>
</evidence>
<dbReference type="PANTHER" id="PTHR12053:SF3">
    <property type="entry name" value="CARBOXYPEPTIDASE Q"/>
    <property type="match status" value="1"/>
</dbReference>
<evidence type="ECO:0000259" key="23">
    <source>
        <dbReference type="PROSITE" id="PS51782"/>
    </source>
</evidence>
<dbReference type="Pfam" id="PF01476">
    <property type="entry name" value="LysM"/>
    <property type="match status" value="1"/>
</dbReference>
<reference evidence="24" key="1">
    <citation type="submission" date="2021-04" db="EMBL/GenBank/DDBJ databases">
        <title>Sinoanaerobacter chloroacetimidivorans sp. nov., an obligate anaerobic bacterium isolated from anaerobic sludge.</title>
        <authorList>
            <person name="Bao Y."/>
        </authorList>
    </citation>
    <scope>NUCLEOTIDE SEQUENCE</scope>
    <source>
        <strain evidence="24">BAD-6</strain>
    </source>
</reference>
<evidence type="ECO:0000256" key="18">
    <source>
        <dbReference type="ARBA" id="ARBA00023228"/>
    </source>
</evidence>
<keyword evidence="25" id="KW-1185">Reference proteome</keyword>
<keyword evidence="9" id="KW-0479">Metal-binding</keyword>
<dbReference type="SUPFAM" id="SSF53187">
    <property type="entry name" value="Zn-dependent exopeptidases"/>
    <property type="match status" value="1"/>
</dbReference>
<evidence type="ECO:0000256" key="8">
    <source>
        <dbReference type="ARBA" id="ARBA00022670"/>
    </source>
</evidence>
<dbReference type="InterPro" id="IPR039866">
    <property type="entry name" value="CPQ"/>
</dbReference>
<dbReference type="GO" id="GO:0004180">
    <property type="term" value="F:carboxypeptidase activity"/>
    <property type="evidence" value="ECO:0007669"/>
    <property type="project" value="UniProtKB-KW"/>
</dbReference>
<keyword evidence="10 22" id="KW-0732">Signal</keyword>
<dbReference type="PROSITE" id="PS51782">
    <property type="entry name" value="LYSM"/>
    <property type="match status" value="1"/>
</dbReference>
<feature type="domain" description="LysM" evidence="23">
    <location>
        <begin position="26"/>
        <end position="70"/>
    </location>
</feature>
<evidence type="ECO:0000256" key="15">
    <source>
        <dbReference type="ARBA" id="ARBA00023049"/>
    </source>
</evidence>
<dbReference type="InterPro" id="IPR007484">
    <property type="entry name" value="Peptidase_M28"/>
</dbReference>
<evidence type="ECO:0000256" key="21">
    <source>
        <dbReference type="SAM" id="MobiDB-lite"/>
    </source>
</evidence>
<feature type="chain" id="PRO_5035258931" description="Carboxypeptidase Q" evidence="22">
    <location>
        <begin position="25"/>
        <end position="768"/>
    </location>
</feature>
<dbReference type="RefSeq" id="WP_227018743.1">
    <property type="nucleotide sequence ID" value="NZ_JAGSND010000007.1"/>
</dbReference>
<dbReference type="CDD" id="cd00118">
    <property type="entry name" value="LysM"/>
    <property type="match status" value="1"/>
</dbReference>
<evidence type="ECO:0000256" key="1">
    <source>
        <dbReference type="ARBA" id="ARBA00004240"/>
    </source>
</evidence>
<dbReference type="GO" id="GO:0070573">
    <property type="term" value="F:metallodipeptidase activity"/>
    <property type="evidence" value="ECO:0007669"/>
    <property type="project" value="InterPro"/>
</dbReference>
<dbReference type="InterPro" id="IPR018392">
    <property type="entry name" value="LysM"/>
</dbReference>
<keyword evidence="17" id="KW-0325">Glycoprotein</keyword>
<dbReference type="Pfam" id="PF04389">
    <property type="entry name" value="Peptidase_M28"/>
    <property type="match status" value="1"/>
</dbReference>
<keyword evidence="12" id="KW-0256">Endoplasmic reticulum</keyword>
<dbReference type="SUPFAM" id="SSF52025">
    <property type="entry name" value="PA domain"/>
    <property type="match status" value="1"/>
</dbReference>
<keyword evidence="7" id="KW-0121">Carboxypeptidase</keyword>
<evidence type="ECO:0000256" key="3">
    <source>
        <dbReference type="ARBA" id="ARBA00004555"/>
    </source>
</evidence>
<protein>
    <recommendedName>
        <fullName evidence="5">Carboxypeptidase Q</fullName>
    </recommendedName>
    <alternativeName>
        <fullName evidence="20">Plasma glutamate carboxypeptidase</fullName>
    </alternativeName>
</protein>
<organism evidence="24 25">
    <name type="scientific">Sinanaerobacter chloroacetimidivorans</name>
    <dbReference type="NCBI Taxonomy" id="2818044"/>
    <lineage>
        <taxon>Bacteria</taxon>
        <taxon>Bacillati</taxon>
        <taxon>Bacillota</taxon>
        <taxon>Clostridia</taxon>
        <taxon>Peptostreptococcales</taxon>
        <taxon>Anaerovoracaceae</taxon>
        <taxon>Sinanaerobacter</taxon>
    </lineage>
</organism>
<evidence type="ECO:0000256" key="6">
    <source>
        <dbReference type="ARBA" id="ARBA00022525"/>
    </source>
</evidence>
<dbReference type="InterPro" id="IPR046450">
    <property type="entry name" value="PA_dom_sf"/>
</dbReference>
<evidence type="ECO:0000256" key="19">
    <source>
        <dbReference type="ARBA" id="ARBA00025833"/>
    </source>
</evidence>
<evidence type="ECO:0000256" key="4">
    <source>
        <dbReference type="ARBA" id="ARBA00004613"/>
    </source>
</evidence>
<dbReference type="GO" id="GO:0046872">
    <property type="term" value="F:metal ion binding"/>
    <property type="evidence" value="ECO:0007669"/>
    <property type="project" value="UniProtKB-KW"/>
</dbReference>
<dbReference type="GO" id="GO:0006508">
    <property type="term" value="P:proteolysis"/>
    <property type="evidence" value="ECO:0007669"/>
    <property type="project" value="UniProtKB-KW"/>
</dbReference>
<dbReference type="Gene3D" id="3.10.350.10">
    <property type="entry name" value="LysM domain"/>
    <property type="match status" value="1"/>
</dbReference>
<evidence type="ECO:0000256" key="10">
    <source>
        <dbReference type="ARBA" id="ARBA00022729"/>
    </source>
</evidence>
<dbReference type="Proteomes" id="UP000675664">
    <property type="component" value="Unassembled WGS sequence"/>
</dbReference>
<evidence type="ECO:0000256" key="20">
    <source>
        <dbReference type="ARBA" id="ARBA00033328"/>
    </source>
</evidence>
<gene>
    <name evidence="24" type="ORF">KCX82_12095</name>
</gene>
<dbReference type="GO" id="GO:0005764">
    <property type="term" value="C:lysosome"/>
    <property type="evidence" value="ECO:0007669"/>
    <property type="project" value="UniProtKB-SubCell"/>
</dbReference>
<name>A0A8J7W0N5_9FIRM</name>
<accession>A0A8J7W0N5</accession>
<evidence type="ECO:0000313" key="24">
    <source>
        <dbReference type="EMBL" id="MBR0598622.1"/>
    </source>
</evidence>
<evidence type="ECO:0000313" key="25">
    <source>
        <dbReference type="Proteomes" id="UP000675664"/>
    </source>
</evidence>
<proteinExistence type="predicted"/>
<evidence type="ECO:0000256" key="5">
    <source>
        <dbReference type="ARBA" id="ARBA00014116"/>
    </source>
</evidence>
<evidence type="ECO:0000256" key="11">
    <source>
        <dbReference type="ARBA" id="ARBA00022801"/>
    </source>
</evidence>
<comment type="caution">
    <text evidence="24">The sequence shown here is derived from an EMBL/GenBank/DDBJ whole genome shotgun (WGS) entry which is preliminary data.</text>
</comment>
<keyword evidence="11" id="KW-0378">Hydrolase</keyword>
<dbReference type="SMART" id="SM00257">
    <property type="entry name" value="LysM"/>
    <property type="match status" value="1"/>
</dbReference>
<evidence type="ECO:0000256" key="22">
    <source>
        <dbReference type="SAM" id="SignalP"/>
    </source>
</evidence>
<keyword evidence="14" id="KW-0333">Golgi apparatus</keyword>
<dbReference type="EMBL" id="JAGSND010000007">
    <property type="protein sequence ID" value="MBR0598622.1"/>
    <property type="molecule type" value="Genomic_DNA"/>
</dbReference>
<evidence type="ECO:0000256" key="17">
    <source>
        <dbReference type="ARBA" id="ARBA00023180"/>
    </source>
</evidence>
<evidence type="ECO:0000256" key="2">
    <source>
        <dbReference type="ARBA" id="ARBA00004371"/>
    </source>
</evidence>
<keyword evidence="13" id="KW-0862">Zinc</keyword>